<protein>
    <submittedName>
        <fullName evidence="1">Coproporphyrinogen III oxidase</fullName>
    </submittedName>
</protein>
<proteinExistence type="predicted"/>
<dbReference type="EMBL" id="PEDL01000003">
    <property type="protein sequence ID" value="PHV71510.1"/>
    <property type="molecule type" value="Genomic_DNA"/>
</dbReference>
<gene>
    <name evidence="1" type="ORF">CS063_05540</name>
</gene>
<organism evidence="1 2">
    <name type="scientific">Sporanaerobium hydrogeniformans</name>
    <dbReference type="NCBI Taxonomy" id="3072179"/>
    <lineage>
        <taxon>Bacteria</taxon>
        <taxon>Bacillati</taxon>
        <taxon>Bacillota</taxon>
        <taxon>Clostridia</taxon>
        <taxon>Lachnospirales</taxon>
        <taxon>Lachnospiraceae</taxon>
        <taxon>Sporanaerobium</taxon>
    </lineage>
</organism>
<evidence type="ECO:0000313" key="2">
    <source>
        <dbReference type="Proteomes" id="UP000224460"/>
    </source>
</evidence>
<reference evidence="1" key="1">
    <citation type="submission" date="2017-10" db="EMBL/GenBank/DDBJ databases">
        <title>Genome sequence of cellulolytic Lachnospiraceae bacterium XHS1971 isolated from hotspring sediment.</title>
        <authorList>
            <person name="Vasudevan G."/>
            <person name="Joshi A.J."/>
            <person name="Hivarkar S."/>
            <person name="Lanjekar V.B."/>
            <person name="Dhakephalkar P.K."/>
            <person name="Dagar S."/>
        </authorList>
    </citation>
    <scope>NUCLEOTIDE SEQUENCE</scope>
    <source>
        <strain evidence="1">XHS1971</strain>
    </source>
</reference>
<evidence type="ECO:0000313" key="1">
    <source>
        <dbReference type="EMBL" id="PHV71510.1"/>
    </source>
</evidence>
<dbReference type="Proteomes" id="UP000224460">
    <property type="component" value="Unassembled WGS sequence"/>
</dbReference>
<name>A0AC61DF44_9FIRM</name>
<keyword evidence="2" id="KW-1185">Reference proteome</keyword>
<accession>A0AC61DF44</accession>
<comment type="caution">
    <text evidence="1">The sequence shown here is derived from an EMBL/GenBank/DDBJ whole genome shotgun (WGS) entry which is preliminary data.</text>
</comment>
<sequence length="376" mass="43466">MKIGLYIHIPFCHSKCYYCDFLSFPRQDMQAPYVEALIAELQAVGKKLGKVYTLQSVFIGGGTPTVLPPLLLDKICEAVEKYFQIEEDVEWTIEANPGTLSKEMTKVFHAHPINRVSMGLQTTDDQLLKKLGRIHTFKQWEESMCFLKEETDCDISTDLMFALPGQSFESFKKSVRCVGSYELSHLSLYALIIEADTPFGNLEAKGQLEKVSEQLDRQMYHWAKTYLKEQGYHQYEISNWAKPGKPSRHNSLYWRREPYIGVGLGAHSLFQETRYHNVTNLDTYLALKGDLNSLRVDIEPLTLEMAREEFMFLGLRMTEGISLSEFKALFGQDLWNVYPSQLKKWIDYKVLVQNRDRLFLSDYGMDICNVVFSSFL</sequence>